<dbReference type="AlphaFoldDB" id="A0A1F8EKA6"/>
<dbReference type="EMBL" id="MGJD01000008">
    <property type="protein sequence ID" value="OGN01233.1"/>
    <property type="molecule type" value="Genomic_DNA"/>
</dbReference>
<proteinExistence type="predicted"/>
<organism evidence="1 2">
    <name type="scientific">Candidatus Yanofskybacteria bacterium RIFCSPHIGHO2_01_FULL_41_53</name>
    <dbReference type="NCBI Taxonomy" id="1802663"/>
    <lineage>
        <taxon>Bacteria</taxon>
        <taxon>Candidatus Yanofskyibacteriota</taxon>
    </lineage>
</organism>
<dbReference type="Proteomes" id="UP000177117">
    <property type="component" value="Unassembled WGS sequence"/>
</dbReference>
<sequence>MVKNFKRIKVELFYLKHLIERGYGPRYWWPYFKNRFFGNYLFSRLPCFDYVPDPDFELHTICSRHGQGLWMFAWMLRSFLFHSKLKPVVVIHDDGTIDKATEKLILSKFPNVKVMFRDETTKRILEMPGIPEIIKKSRLECHFFFDKLTNIIVFSKAKKVIASDSDILYYKEPTEVVDFISGKTDYDAMVQRHIGDELDFFLQMDDFYTQKYNLKENKAALLNGGYIVINKDKFTVSQFSEYLEHTKRPLNDYFIEMEGWTCLFAQVNYKFLSTERYAIKGFLGDNMVMKHYTSPRRHEMFAYGIDMARKRINESR</sequence>
<evidence type="ECO:0000313" key="1">
    <source>
        <dbReference type="EMBL" id="OGN01233.1"/>
    </source>
</evidence>
<evidence type="ECO:0000313" key="2">
    <source>
        <dbReference type="Proteomes" id="UP000177117"/>
    </source>
</evidence>
<protein>
    <submittedName>
        <fullName evidence="1">Uncharacterized protein</fullName>
    </submittedName>
</protein>
<gene>
    <name evidence="1" type="ORF">A2650_02365</name>
</gene>
<accession>A0A1F8EKA6</accession>
<dbReference type="SUPFAM" id="SSF53448">
    <property type="entry name" value="Nucleotide-diphospho-sugar transferases"/>
    <property type="match status" value="1"/>
</dbReference>
<comment type="caution">
    <text evidence="1">The sequence shown here is derived from an EMBL/GenBank/DDBJ whole genome shotgun (WGS) entry which is preliminary data.</text>
</comment>
<dbReference type="InterPro" id="IPR029044">
    <property type="entry name" value="Nucleotide-diphossugar_trans"/>
</dbReference>
<reference evidence="1 2" key="1">
    <citation type="journal article" date="2016" name="Nat. Commun.">
        <title>Thousands of microbial genomes shed light on interconnected biogeochemical processes in an aquifer system.</title>
        <authorList>
            <person name="Anantharaman K."/>
            <person name="Brown C.T."/>
            <person name="Hug L.A."/>
            <person name="Sharon I."/>
            <person name="Castelle C.J."/>
            <person name="Probst A.J."/>
            <person name="Thomas B.C."/>
            <person name="Singh A."/>
            <person name="Wilkins M.J."/>
            <person name="Karaoz U."/>
            <person name="Brodie E.L."/>
            <person name="Williams K.H."/>
            <person name="Hubbard S.S."/>
            <person name="Banfield J.F."/>
        </authorList>
    </citation>
    <scope>NUCLEOTIDE SEQUENCE [LARGE SCALE GENOMIC DNA]</scope>
</reference>
<name>A0A1F8EKA6_9BACT</name>